<evidence type="ECO:0000256" key="4">
    <source>
        <dbReference type="ARBA" id="ARBA00023242"/>
    </source>
</evidence>
<sequence length="283" mass="31264">MSNPETANIYQSIIEDVIAESRQDFEDSGIDEATLQDLRKIWMQKLAQSKVADFPWVNAKEDNGQLPPQASPGASQGSAGNFSLDHADSNTNGTNNNSSSLQINLNHPEPTISPDVAAALQYPSAISSSAGNQEDTGLILPGGGRVVNQSDGAFEITFDVDNNDSEQNEEALKFMKRLQRKNKKRQHMKKKRIAQVDGLYSSGEEDEDDVNIGSDDINSDLDDDEDSLNSDEENEDQEGNLMLCLYEKVARVKNKWKCNLRDGIANVNGKDYTFQKANGESEW</sequence>
<dbReference type="GO" id="GO:0003712">
    <property type="term" value="F:transcription coregulator activity"/>
    <property type="evidence" value="ECO:0007669"/>
    <property type="project" value="EnsemblFungi"/>
</dbReference>
<evidence type="ECO:0000256" key="5">
    <source>
        <dbReference type="ARBA" id="ARBA00074154"/>
    </source>
</evidence>
<dbReference type="InterPro" id="IPR004855">
    <property type="entry name" value="TFIIA_asu/bsu"/>
</dbReference>
<dbReference type="GO" id="GO:0060261">
    <property type="term" value="P:positive regulation of transcription initiation by RNA polymerase II"/>
    <property type="evidence" value="ECO:0007669"/>
    <property type="project" value="EnsemblFungi"/>
</dbReference>
<dbReference type="PANTHER" id="PTHR12694:SF8">
    <property type="entry name" value="TRANSCRIPTION INITIATION FACTOR IIA SUBUNIT 1"/>
    <property type="match status" value="1"/>
</dbReference>
<dbReference type="GO" id="GO:0051123">
    <property type="term" value="P:RNA polymerase II preinitiation complex assembly"/>
    <property type="evidence" value="ECO:0007669"/>
    <property type="project" value="EnsemblFungi"/>
</dbReference>
<accession>A0A1E4TNG9</accession>
<dbReference type="GO" id="GO:0000979">
    <property type="term" value="F:RNA polymerase II core promoter sequence-specific DNA binding"/>
    <property type="evidence" value="ECO:0007669"/>
    <property type="project" value="EnsemblFungi"/>
</dbReference>
<dbReference type="Gene3D" id="1.10.287.100">
    <property type="match status" value="1"/>
</dbReference>
<dbReference type="AlphaFoldDB" id="A0A1E4TNG9"/>
<keyword evidence="4" id="KW-0539">Nucleus</keyword>
<dbReference type="GO" id="GO:0005672">
    <property type="term" value="C:transcription factor TFIIA complex"/>
    <property type="evidence" value="ECO:0007669"/>
    <property type="project" value="EnsemblFungi"/>
</dbReference>
<feature type="compositionally biased region" description="Acidic residues" evidence="6">
    <location>
        <begin position="217"/>
        <end position="236"/>
    </location>
</feature>
<protein>
    <recommendedName>
        <fullName evidence="5">Transcription initiation factor IIA large subunit</fullName>
    </recommendedName>
</protein>
<gene>
    <name evidence="7" type="ORF">PACTADRAFT_5062</name>
</gene>
<dbReference type="EMBL" id="KV454018">
    <property type="protein sequence ID" value="ODV93277.1"/>
    <property type="molecule type" value="Genomic_DNA"/>
</dbReference>
<name>A0A1E4TNG9_PACTA</name>
<reference evidence="8" key="1">
    <citation type="submission" date="2016-05" db="EMBL/GenBank/DDBJ databases">
        <title>Comparative genomics of biotechnologically important yeasts.</title>
        <authorList>
            <consortium name="DOE Joint Genome Institute"/>
            <person name="Riley R."/>
            <person name="Haridas S."/>
            <person name="Wolfe K.H."/>
            <person name="Lopes M.R."/>
            <person name="Hittinger C.T."/>
            <person name="Goker M."/>
            <person name="Salamov A."/>
            <person name="Wisecaver J."/>
            <person name="Long T.M."/>
            <person name="Aerts A.L."/>
            <person name="Barry K."/>
            <person name="Choi C."/>
            <person name="Clum A."/>
            <person name="Coughlan A.Y."/>
            <person name="Deshpande S."/>
            <person name="Douglass A.P."/>
            <person name="Hanson S.J."/>
            <person name="Klenk H.-P."/>
            <person name="Labutti K."/>
            <person name="Lapidus A."/>
            <person name="Lindquist E."/>
            <person name="Lipzen A."/>
            <person name="Meier-Kolthoff J.P."/>
            <person name="Ohm R.A."/>
            <person name="Otillar R.P."/>
            <person name="Pangilinan J."/>
            <person name="Peng Y."/>
            <person name="Rokas A."/>
            <person name="Rosa C.A."/>
            <person name="Scheuner C."/>
            <person name="Sibirny A.A."/>
            <person name="Slot J.C."/>
            <person name="Stielow J.B."/>
            <person name="Sun H."/>
            <person name="Kurtzman C.P."/>
            <person name="Blackwell M."/>
            <person name="Grigoriev I.V."/>
            <person name="Jeffries T.W."/>
        </authorList>
    </citation>
    <scope>NUCLEOTIDE SEQUENCE [LARGE SCALE GENOMIC DNA]</scope>
    <source>
        <strain evidence="8">NRRL Y-2460</strain>
    </source>
</reference>
<dbReference type="SUPFAM" id="SSF47396">
    <property type="entry name" value="Transcription factor IIA (TFIIA), alpha-helical domain"/>
    <property type="match status" value="1"/>
</dbReference>
<dbReference type="SMART" id="SM01371">
    <property type="entry name" value="TFIIA"/>
    <property type="match status" value="1"/>
</dbReference>
<evidence type="ECO:0000313" key="8">
    <source>
        <dbReference type="Proteomes" id="UP000094236"/>
    </source>
</evidence>
<dbReference type="STRING" id="669874.A0A1E4TNG9"/>
<dbReference type="InterPro" id="IPR009088">
    <property type="entry name" value="TFIIA_b-brl"/>
</dbReference>
<dbReference type="CDD" id="cd07976">
    <property type="entry name" value="TFIIA_alpha_beta_like"/>
    <property type="match status" value="1"/>
</dbReference>
<evidence type="ECO:0000256" key="2">
    <source>
        <dbReference type="ARBA" id="ARBA00010059"/>
    </source>
</evidence>
<dbReference type="SUPFAM" id="SSF50784">
    <property type="entry name" value="Transcription factor IIA (TFIIA), beta-barrel domain"/>
    <property type="match status" value="1"/>
</dbReference>
<evidence type="ECO:0000256" key="6">
    <source>
        <dbReference type="SAM" id="MobiDB-lite"/>
    </source>
</evidence>
<dbReference type="Proteomes" id="UP000094236">
    <property type="component" value="Unassembled WGS sequence"/>
</dbReference>
<dbReference type="Pfam" id="PF03153">
    <property type="entry name" value="TFIIA"/>
    <property type="match status" value="2"/>
</dbReference>
<dbReference type="PANTHER" id="PTHR12694">
    <property type="entry name" value="TRANSCRIPTION INITIATION FACTOR IIA SUBUNIT 1"/>
    <property type="match status" value="1"/>
</dbReference>
<comment type="subcellular location">
    <subcellularLocation>
        <location evidence="1">Nucleus</location>
    </subcellularLocation>
</comment>
<evidence type="ECO:0000256" key="1">
    <source>
        <dbReference type="ARBA" id="ARBA00004123"/>
    </source>
</evidence>
<feature type="compositionally biased region" description="Low complexity" evidence="6">
    <location>
        <begin position="89"/>
        <end position="100"/>
    </location>
</feature>
<keyword evidence="3" id="KW-0804">Transcription</keyword>
<feature type="compositionally biased region" description="Polar residues" evidence="6">
    <location>
        <begin position="66"/>
        <end position="81"/>
    </location>
</feature>
<keyword evidence="8" id="KW-1185">Reference proteome</keyword>
<dbReference type="FunFam" id="1.10.287.100:FF:000001">
    <property type="entry name" value="Transcription initiation factor IIA subunit"/>
    <property type="match status" value="1"/>
</dbReference>
<feature type="region of interest" description="Disordered" evidence="6">
    <location>
        <begin position="178"/>
        <end position="236"/>
    </location>
</feature>
<dbReference type="OrthoDB" id="6275927at2759"/>
<proteinExistence type="inferred from homology"/>
<feature type="compositionally biased region" description="Basic residues" evidence="6">
    <location>
        <begin position="178"/>
        <end position="193"/>
    </location>
</feature>
<organism evidence="7 8">
    <name type="scientific">Pachysolen tannophilus NRRL Y-2460</name>
    <dbReference type="NCBI Taxonomy" id="669874"/>
    <lineage>
        <taxon>Eukaryota</taxon>
        <taxon>Fungi</taxon>
        <taxon>Dikarya</taxon>
        <taxon>Ascomycota</taxon>
        <taxon>Saccharomycotina</taxon>
        <taxon>Pichiomycetes</taxon>
        <taxon>Pachysolenaceae</taxon>
        <taxon>Pachysolen</taxon>
    </lineage>
</organism>
<comment type="similarity">
    <text evidence="2">Belongs to the TFIIA subunit 1 family.</text>
</comment>
<dbReference type="GO" id="GO:0017025">
    <property type="term" value="F:TBP-class protein binding"/>
    <property type="evidence" value="ECO:0007669"/>
    <property type="project" value="EnsemblFungi"/>
</dbReference>
<evidence type="ECO:0000313" key="7">
    <source>
        <dbReference type="EMBL" id="ODV93277.1"/>
    </source>
</evidence>
<feature type="region of interest" description="Disordered" evidence="6">
    <location>
        <begin position="58"/>
        <end position="112"/>
    </location>
</feature>
<evidence type="ECO:0000256" key="3">
    <source>
        <dbReference type="ARBA" id="ARBA00023163"/>
    </source>
</evidence>
<dbReference type="Gene3D" id="2.30.18.10">
    <property type="entry name" value="Transcription factor IIA (TFIIA), beta-barrel domain"/>
    <property type="match status" value="1"/>
</dbReference>